<feature type="region of interest" description="Disordered" evidence="1">
    <location>
        <begin position="217"/>
        <end position="243"/>
    </location>
</feature>
<keyword evidence="3" id="KW-1185">Reference proteome</keyword>
<feature type="region of interest" description="Disordered" evidence="1">
    <location>
        <begin position="428"/>
        <end position="449"/>
    </location>
</feature>
<comment type="caution">
    <text evidence="2">The sequence shown here is derived from an EMBL/GenBank/DDBJ whole genome shotgun (WGS) entry which is preliminary data.</text>
</comment>
<reference evidence="2" key="1">
    <citation type="submission" date="2020-05" db="EMBL/GenBank/DDBJ databases">
        <title>Mycena genomes resolve the evolution of fungal bioluminescence.</title>
        <authorList>
            <person name="Tsai I.J."/>
        </authorList>
    </citation>
    <scope>NUCLEOTIDE SEQUENCE</scope>
    <source>
        <strain evidence="2">171206Taipei</strain>
    </source>
</reference>
<dbReference type="RefSeq" id="XP_037214517.1">
    <property type="nucleotide sequence ID" value="XM_037369311.1"/>
</dbReference>
<evidence type="ECO:0000256" key="1">
    <source>
        <dbReference type="SAM" id="MobiDB-lite"/>
    </source>
</evidence>
<feature type="region of interest" description="Disordered" evidence="1">
    <location>
        <begin position="565"/>
        <end position="626"/>
    </location>
</feature>
<protein>
    <submittedName>
        <fullName evidence="2">Uncharacterized protein</fullName>
    </submittedName>
</protein>
<feature type="compositionally biased region" description="Basic and acidic residues" evidence="1">
    <location>
        <begin position="596"/>
        <end position="612"/>
    </location>
</feature>
<organism evidence="2 3">
    <name type="scientific">Mycena indigotica</name>
    <dbReference type="NCBI Taxonomy" id="2126181"/>
    <lineage>
        <taxon>Eukaryota</taxon>
        <taxon>Fungi</taxon>
        <taxon>Dikarya</taxon>
        <taxon>Basidiomycota</taxon>
        <taxon>Agaricomycotina</taxon>
        <taxon>Agaricomycetes</taxon>
        <taxon>Agaricomycetidae</taxon>
        <taxon>Agaricales</taxon>
        <taxon>Marasmiineae</taxon>
        <taxon>Mycenaceae</taxon>
        <taxon>Mycena</taxon>
    </lineage>
</organism>
<feature type="compositionally biased region" description="Basic and acidic residues" evidence="1">
    <location>
        <begin position="573"/>
        <end position="583"/>
    </location>
</feature>
<dbReference type="Proteomes" id="UP000636479">
    <property type="component" value="Unassembled WGS sequence"/>
</dbReference>
<feature type="region of interest" description="Disordered" evidence="1">
    <location>
        <begin position="127"/>
        <end position="200"/>
    </location>
</feature>
<accession>A0A8H6S156</accession>
<dbReference type="EMBL" id="JACAZF010000013">
    <property type="protein sequence ID" value="KAF7291395.1"/>
    <property type="molecule type" value="Genomic_DNA"/>
</dbReference>
<gene>
    <name evidence="2" type="ORF">MIND_01284100</name>
</gene>
<proteinExistence type="predicted"/>
<sequence length="683" mass="74419">MLRASVTVPPSFVPLCASTTMGDAEVIAELERLRIEIDAAKADARAIGYALDSFSAHPLKAIEGPQAQMDDQAALQTEHYELQGRLDHSCSAADVLVRLEELREWEKRLTIEQEVWGEVLPLVMASRKATQAEETRPKKTKSTPTRGKAGAPSAQPRTPRRDSPAQQPNSSRHLHPPAASETSAEGAVTPQTPRKAKKATPIPLVNGCVVPSKALQPVVKSSPPGQHEVHRELPRPPASTPKRIAPAQVPPPIEVAIPAKHFAVLDHNVAGQNAEEAAPARRDMPPRAIEMNTILADALPQTPDAHTNAVVASAPVASVSPLRNLRFRKIRPATTEPAAPSPAPGDLNPKTASASLASRYLQVGKIRPATAEPAALDAVLPNLNLKPAKTRSATAESVIPSFSPANLNPQSAPAAPVSAWRSELGETRPATSESITPNRAAANLNPKPNGRWEEGQLYQWVDGKLKKVFLPVVGEPRRGDDRASYLERKSVLSRPEVWEKGYNGRLIRKRPGTPVIETGARPVRRCRPAADNVVPNEPDSEPVQPQREWDYNPVFQRQLDVLRTKVMPSAATRRQDDRYRDEPGTPPVSGSLLDRIAPRVEARPAREGERAAKRARRGSSSLEPGEIEEINGVGRVDSGRRRSVIPVSRSRLRARDVARKLAKDQVFGEIRALEINANHSRYH</sequence>
<name>A0A8H6S156_9AGAR</name>
<evidence type="ECO:0000313" key="3">
    <source>
        <dbReference type="Proteomes" id="UP000636479"/>
    </source>
</evidence>
<dbReference type="AlphaFoldDB" id="A0A8H6S156"/>
<evidence type="ECO:0000313" key="2">
    <source>
        <dbReference type="EMBL" id="KAF7291395.1"/>
    </source>
</evidence>
<dbReference type="GeneID" id="59351827"/>